<dbReference type="AlphaFoldDB" id="A0A367RU59"/>
<reference evidence="1" key="1">
    <citation type="submission" date="2016-04" db="EMBL/GenBank/DDBJ databases">
        <authorList>
            <person name="Tabuchi Yagui T.R."/>
        </authorList>
    </citation>
    <scope>NUCLEOTIDE SEQUENCE [LARGE SCALE GENOMIC DNA]</scope>
    <source>
        <strain evidence="1">NIES-26</strain>
    </source>
</reference>
<dbReference type="CDD" id="cd16377">
    <property type="entry name" value="23S_rRNA_IVP_like"/>
    <property type="match status" value="1"/>
</dbReference>
<dbReference type="InterPro" id="IPR036583">
    <property type="entry name" value="23S_rRNA_IVS_sf"/>
</dbReference>
<dbReference type="EMBL" id="LXQD01000087">
    <property type="protein sequence ID" value="RCJ38742.1"/>
    <property type="molecule type" value="Genomic_DNA"/>
</dbReference>
<protein>
    <submittedName>
        <fullName evidence="1">Four helix bundle protein</fullName>
    </submittedName>
</protein>
<evidence type="ECO:0000313" key="2">
    <source>
        <dbReference type="Proteomes" id="UP000252107"/>
    </source>
</evidence>
<evidence type="ECO:0000313" key="1">
    <source>
        <dbReference type="EMBL" id="RCJ38742.1"/>
    </source>
</evidence>
<dbReference type="InterPro" id="IPR012657">
    <property type="entry name" value="23S_rRNA-intervening_sequence"/>
</dbReference>
<dbReference type="NCBIfam" id="TIGR02436">
    <property type="entry name" value="four helix bundle protein"/>
    <property type="match status" value="1"/>
</dbReference>
<gene>
    <name evidence="1" type="ORF">A6770_12610</name>
</gene>
<name>A0A367RU59_9NOSO</name>
<dbReference type="PANTHER" id="PTHR38471:SF2">
    <property type="entry name" value="FOUR HELIX BUNDLE PROTEIN"/>
    <property type="match status" value="1"/>
</dbReference>
<proteinExistence type="predicted"/>
<organism evidence="1 2">
    <name type="scientific">Nostoc minutum NIES-26</name>
    <dbReference type="NCBI Taxonomy" id="1844469"/>
    <lineage>
        <taxon>Bacteria</taxon>
        <taxon>Bacillati</taxon>
        <taxon>Cyanobacteriota</taxon>
        <taxon>Cyanophyceae</taxon>
        <taxon>Nostocales</taxon>
        <taxon>Nostocaceae</taxon>
        <taxon>Nostoc</taxon>
    </lineage>
</organism>
<dbReference type="PANTHER" id="PTHR38471">
    <property type="entry name" value="FOUR HELIX BUNDLE PROTEIN"/>
    <property type="match status" value="1"/>
</dbReference>
<dbReference type="Proteomes" id="UP000252107">
    <property type="component" value="Unassembled WGS sequence"/>
</dbReference>
<sequence length="125" mass="14474">MERKKIETFEDLKVWQKGIDLVKQIYLRTKEGELSKDFGLRDQLRRASVSIPTNIAEGFERYSRKEYLNFLNIAKGSAGEVRSLLRVALEVGYLDQPTYTQLSNQAMELSRMLSNQIKSINQSLK</sequence>
<dbReference type="Gene3D" id="1.20.1440.60">
    <property type="entry name" value="23S rRNA-intervening sequence"/>
    <property type="match status" value="1"/>
</dbReference>
<comment type="caution">
    <text evidence="1">The sequence shown here is derived from an EMBL/GenBank/DDBJ whole genome shotgun (WGS) entry which is preliminary data.</text>
</comment>
<dbReference type="Pfam" id="PF05635">
    <property type="entry name" value="23S_rRNA_IVP"/>
    <property type="match status" value="1"/>
</dbReference>
<accession>A0A367RU59</accession>
<keyword evidence="2" id="KW-1185">Reference proteome</keyword>
<dbReference type="SUPFAM" id="SSF158446">
    <property type="entry name" value="IVS-encoded protein-like"/>
    <property type="match status" value="1"/>
</dbReference>